<evidence type="ECO:0000256" key="1">
    <source>
        <dbReference type="SAM" id="MobiDB-lite"/>
    </source>
</evidence>
<proteinExistence type="predicted"/>
<sequence length="182" mass="19641">MGQDMRGNIAAIALCIGVATATVVTALSETGNLPLDVPKPVAERQSSSPTATPSKSEAPKAVPQPSLTSSPSPSPSLSSLLVRKPIPKPTPKEFAKEKVGSKQFSCLNHLWHHESEWDEKAVNSTSGAYGIPQALPGSKMAKAGGDWKTNPFTQVEWGVDYIEDRYGSPCNAWAFFQRNNWY</sequence>
<name>A0A222YXT5_9CAUD</name>
<dbReference type="Proteomes" id="UP000225758">
    <property type="component" value="Segment"/>
</dbReference>
<organism evidence="2 3">
    <name type="scientific">Streptomyces phage Sushi23</name>
    <dbReference type="NCBI Taxonomy" id="2015806"/>
    <lineage>
        <taxon>Viruses</taxon>
        <taxon>Duplodnaviria</taxon>
        <taxon>Heunggongvirae</taxon>
        <taxon>Uroviricota</taxon>
        <taxon>Caudoviricetes</taxon>
        <taxon>Stanwilliamsviridae</taxon>
        <taxon>Boydwoodruffvirinae</taxon>
        <taxon>Samistivirus</taxon>
        <taxon>Samistivirus peebs</taxon>
    </lineage>
</organism>
<protein>
    <submittedName>
        <fullName evidence="2">Endolysin</fullName>
    </submittedName>
</protein>
<dbReference type="EMBL" id="MF358542">
    <property type="protein sequence ID" value="ASR76472.1"/>
    <property type="molecule type" value="Genomic_DNA"/>
</dbReference>
<feature type="region of interest" description="Disordered" evidence="1">
    <location>
        <begin position="31"/>
        <end position="97"/>
    </location>
</feature>
<dbReference type="InterPro" id="IPR023346">
    <property type="entry name" value="Lysozyme-like_dom_sf"/>
</dbReference>
<feature type="compositionally biased region" description="Polar residues" evidence="1">
    <location>
        <begin position="44"/>
        <end position="55"/>
    </location>
</feature>
<gene>
    <name evidence="2" type="ORF">SEA_SUSHI23_40</name>
</gene>
<feature type="compositionally biased region" description="Low complexity" evidence="1">
    <location>
        <begin position="65"/>
        <end position="81"/>
    </location>
</feature>
<evidence type="ECO:0000313" key="2">
    <source>
        <dbReference type="EMBL" id="ASR76472.1"/>
    </source>
</evidence>
<accession>A0A222YXT5</accession>
<reference evidence="2 3" key="1">
    <citation type="submission" date="2017-06" db="EMBL/GenBank/DDBJ databases">
        <authorList>
            <person name="Mageeney C.M."/>
            <person name="Olugbade I.D."/>
            <person name="Kenna M.A."/>
            <person name="Ware V.C."/>
            <person name="Garlena R.A."/>
            <person name="Russell D.A."/>
            <person name="Pope W.H."/>
            <person name="Jacobs-Sera D."/>
            <person name="Hendrix R.W."/>
            <person name="Hatfull G.F."/>
        </authorList>
    </citation>
    <scope>NUCLEOTIDE SEQUENCE [LARGE SCALE GENOMIC DNA]</scope>
</reference>
<dbReference type="SUPFAM" id="SSF53955">
    <property type="entry name" value="Lysozyme-like"/>
    <property type="match status" value="1"/>
</dbReference>
<evidence type="ECO:0000313" key="3">
    <source>
        <dbReference type="Proteomes" id="UP000225758"/>
    </source>
</evidence>